<dbReference type="InterPro" id="IPR018490">
    <property type="entry name" value="cNMP-bd_dom_sf"/>
</dbReference>
<evidence type="ECO:0000256" key="1">
    <source>
        <dbReference type="ARBA" id="ARBA00023015"/>
    </source>
</evidence>
<protein>
    <submittedName>
        <fullName evidence="4">Crp/Fnr family transcriptional regulator</fullName>
    </submittedName>
</protein>
<dbReference type="Pfam" id="PF00027">
    <property type="entry name" value="cNMP_binding"/>
    <property type="match status" value="1"/>
</dbReference>
<keyword evidence="2" id="KW-0238">DNA-binding</keyword>
<name>A0A4U8VJ89_CHRID</name>
<dbReference type="EMBL" id="CP033930">
    <property type="protein sequence ID" value="AZB17697.1"/>
    <property type="molecule type" value="Genomic_DNA"/>
</dbReference>
<dbReference type="InterPro" id="IPR014710">
    <property type="entry name" value="RmlC-like_jellyroll"/>
</dbReference>
<dbReference type="AlphaFoldDB" id="A0A4U8VJ89"/>
<dbReference type="PROSITE" id="PS50042">
    <property type="entry name" value="CNMP_BINDING_3"/>
    <property type="match status" value="1"/>
</dbReference>
<dbReference type="SUPFAM" id="SSF46785">
    <property type="entry name" value="Winged helix' DNA-binding domain"/>
    <property type="match status" value="1"/>
</dbReference>
<dbReference type="GO" id="GO:0003677">
    <property type="term" value="F:DNA binding"/>
    <property type="evidence" value="ECO:0007669"/>
    <property type="project" value="UniProtKB-KW"/>
</dbReference>
<dbReference type="Proteomes" id="UP000269015">
    <property type="component" value="Chromosome"/>
</dbReference>
<dbReference type="KEGG" id="cio:CEQ15_10415"/>
<keyword evidence="3" id="KW-0804">Transcription</keyword>
<dbReference type="CDD" id="cd00038">
    <property type="entry name" value="CAP_ED"/>
    <property type="match status" value="1"/>
</dbReference>
<dbReference type="OrthoDB" id="667966at2"/>
<reference evidence="4 5" key="1">
    <citation type="submission" date="2018-11" db="EMBL/GenBank/DDBJ databases">
        <title>Proposal to divide the Flavobacteriaceae and reorganize its genera based on Amino Acid Identity values calculated from whole genome sequences.</title>
        <authorList>
            <person name="Nicholson A.C."/>
            <person name="Gulvik C.A."/>
            <person name="Whitney A.M."/>
            <person name="Humrighouse B.W."/>
            <person name="Bell M."/>
            <person name="Holmes B."/>
            <person name="Steigerwalt A.G."/>
            <person name="Villarma A."/>
            <person name="Sheth M."/>
            <person name="Batra D."/>
            <person name="Pryor J."/>
            <person name="Bernardet J.-F."/>
            <person name="Hugo C."/>
            <person name="Kampfer P."/>
            <person name="Newman J."/>
            <person name="McQuiston J.R."/>
        </authorList>
    </citation>
    <scope>NUCLEOTIDE SEQUENCE [LARGE SCALE GENOMIC DNA]</scope>
    <source>
        <strain evidence="4 5">H5559</strain>
    </source>
</reference>
<dbReference type="GeneID" id="56898339"/>
<dbReference type="InterPro" id="IPR000595">
    <property type="entry name" value="cNMP-bd_dom"/>
</dbReference>
<dbReference type="PROSITE" id="PS51063">
    <property type="entry name" value="HTH_CRP_2"/>
    <property type="match status" value="1"/>
</dbReference>
<evidence type="ECO:0000313" key="5">
    <source>
        <dbReference type="Proteomes" id="UP000269015"/>
    </source>
</evidence>
<gene>
    <name evidence="4" type="ORF">EG352_07905</name>
</gene>
<dbReference type="SUPFAM" id="SSF51206">
    <property type="entry name" value="cAMP-binding domain-like"/>
    <property type="match status" value="1"/>
</dbReference>
<dbReference type="Pfam" id="PF13545">
    <property type="entry name" value="HTH_Crp_2"/>
    <property type="match status" value="1"/>
</dbReference>
<evidence type="ECO:0000256" key="3">
    <source>
        <dbReference type="ARBA" id="ARBA00023163"/>
    </source>
</evidence>
<proteinExistence type="predicted"/>
<dbReference type="InterPro" id="IPR012318">
    <property type="entry name" value="HTH_CRP"/>
</dbReference>
<organism evidence="4 5">
    <name type="scientific">Chryseobacterium indologenes</name>
    <name type="common">Flavobacterium indologenes</name>
    <dbReference type="NCBI Taxonomy" id="253"/>
    <lineage>
        <taxon>Bacteria</taxon>
        <taxon>Pseudomonadati</taxon>
        <taxon>Bacteroidota</taxon>
        <taxon>Flavobacteriia</taxon>
        <taxon>Flavobacteriales</taxon>
        <taxon>Weeksellaceae</taxon>
        <taxon>Chryseobacterium group</taxon>
        <taxon>Chryseobacterium</taxon>
    </lineage>
</organism>
<keyword evidence="1" id="KW-0805">Transcription regulation</keyword>
<dbReference type="GO" id="GO:0006355">
    <property type="term" value="P:regulation of DNA-templated transcription"/>
    <property type="evidence" value="ECO:0007669"/>
    <property type="project" value="InterPro"/>
</dbReference>
<dbReference type="InterPro" id="IPR036390">
    <property type="entry name" value="WH_DNA-bd_sf"/>
</dbReference>
<dbReference type="RefSeq" id="WP_034735173.1">
    <property type="nucleotide sequence ID" value="NZ_CP022058.2"/>
</dbReference>
<evidence type="ECO:0000313" key="4">
    <source>
        <dbReference type="EMBL" id="AZB17697.1"/>
    </source>
</evidence>
<accession>A0A4U8VJ89</accession>
<dbReference type="PRINTS" id="PR00034">
    <property type="entry name" value="HTHCRP"/>
</dbReference>
<dbReference type="Gene3D" id="2.60.120.10">
    <property type="entry name" value="Jelly Rolls"/>
    <property type="match status" value="1"/>
</dbReference>
<sequence length="198" mass="22536">MVIDEEVLLGNGGEVQIYGAKESILLDGSLPKFYFQIISGIVKLNTYRDDGSEIIYSLPSEGHCFAETFLWHETPYCINAVAITEAKIIKLPKPDFMHLINSNSSLLNNVMAYTAERMFYRYKMLDLLSTSSSAKRVLGVLHFLKNHDKVEEPFMYIVPFSRQQIADITGLRLETVVRTVKKLEQENHLCILNGKICL</sequence>
<evidence type="ECO:0000256" key="2">
    <source>
        <dbReference type="ARBA" id="ARBA00023125"/>
    </source>
</evidence>